<keyword evidence="1" id="KW-0028">Amino-acid biosynthesis</keyword>
<accession>A0AAV6WX44</accession>
<proteinExistence type="predicted"/>
<organism evidence="6 7">
    <name type="scientific">Buddleja alternifolia</name>
    <dbReference type="NCBI Taxonomy" id="168488"/>
    <lineage>
        <taxon>Eukaryota</taxon>
        <taxon>Viridiplantae</taxon>
        <taxon>Streptophyta</taxon>
        <taxon>Embryophyta</taxon>
        <taxon>Tracheophyta</taxon>
        <taxon>Spermatophyta</taxon>
        <taxon>Magnoliopsida</taxon>
        <taxon>eudicotyledons</taxon>
        <taxon>Gunneridae</taxon>
        <taxon>Pentapetalae</taxon>
        <taxon>asterids</taxon>
        <taxon>lamiids</taxon>
        <taxon>Lamiales</taxon>
        <taxon>Scrophulariaceae</taxon>
        <taxon>Buddlejeae</taxon>
        <taxon>Buddleja</taxon>
    </lineage>
</organism>
<dbReference type="GO" id="GO:0003856">
    <property type="term" value="F:3-dehydroquinate synthase activity"/>
    <property type="evidence" value="ECO:0007669"/>
    <property type="project" value="TreeGrafter"/>
</dbReference>
<dbReference type="Proteomes" id="UP000826271">
    <property type="component" value="Unassembled WGS sequence"/>
</dbReference>
<dbReference type="GO" id="GO:0009073">
    <property type="term" value="P:aromatic amino acid family biosynthetic process"/>
    <property type="evidence" value="ECO:0007669"/>
    <property type="project" value="UniProtKB-KW"/>
</dbReference>
<evidence type="ECO:0000256" key="3">
    <source>
        <dbReference type="ARBA" id="ARBA00023141"/>
    </source>
</evidence>
<keyword evidence="4" id="KW-0456">Lyase</keyword>
<dbReference type="PANTHER" id="PTHR43622:SF7">
    <property type="entry name" value="3-DEHYDROQUINATE SYNTHASE, CHLOROPLASTIC"/>
    <property type="match status" value="1"/>
</dbReference>
<dbReference type="SUPFAM" id="SSF56796">
    <property type="entry name" value="Dehydroquinate synthase-like"/>
    <property type="match status" value="1"/>
</dbReference>
<dbReference type="PANTHER" id="PTHR43622">
    <property type="entry name" value="3-DEHYDROQUINATE SYNTHASE"/>
    <property type="match status" value="1"/>
</dbReference>
<dbReference type="Gene3D" id="3.40.50.1970">
    <property type="match status" value="2"/>
</dbReference>
<feature type="domain" description="3-dehydroquinate synthase N-terminal" evidence="5">
    <location>
        <begin position="107"/>
        <end position="153"/>
    </location>
</feature>
<evidence type="ECO:0000313" key="7">
    <source>
        <dbReference type="Proteomes" id="UP000826271"/>
    </source>
</evidence>
<evidence type="ECO:0000259" key="5">
    <source>
        <dbReference type="Pfam" id="PF01761"/>
    </source>
</evidence>
<evidence type="ECO:0000256" key="1">
    <source>
        <dbReference type="ARBA" id="ARBA00022605"/>
    </source>
</evidence>
<dbReference type="EMBL" id="WHWC01000010">
    <property type="protein sequence ID" value="KAG8375284.1"/>
    <property type="molecule type" value="Genomic_DNA"/>
</dbReference>
<keyword evidence="3" id="KW-0057">Aromatic amino acid biosynthesis</keyword>
<sequence length="184" mass="20222">MKSSLICLAGKDEVNKDRLISARENGSDIIAVNVDLGNRSYPVYVGSGFLNQPGLLSRHVHGKQALMVTNTKIAPLFLDKAVKALQQENTEIAVEAVILPDGEQFKNMVDSSVGGKTVINYRVGKNMIGAIYQPKCVLVDTDTLNYLPNKELASRIAEAIKCELVNDGKFFEWLENNMLALLAR</sequence>
<evidence type="ECO:0000313" key="6">
    <source>
        <dbReference type="EMBL" id="KAG8375284.1"/>
    </source>
</evidence>
<dbReference type="Pfam" id="PF01761">
    <property type="entry name" value="DHQ_synthase"/>
    <property type="match status" value="1"/>
</dbReference>
<keyword evidence="2" id="KW-0520">NAD</keyword>
<name>A0AAV6WX44_9LAMI</name>
<evidence type="ECO:0000256" key="2">
    <source>
        <dbReference type="ARBA" id="ARBA00023027"/>
    </source>
</evidence>
<gene>
    <name evidence="6" type="ORF">BUALT_Bualt10G0084400</name>
</gene>
<reference evidence="6" key="1">
    <citation type="submission" date="2019-10" db="EMBL/GenBank/DDBJ databases">
        <authorList>
            <person name="Zhang R."/>
            <person name="Pan Y."/>
            <person name="Wang J."/>
            <person name="Ma R."/>
            <person name="Yu S."/>
        </authorList>
    </citation>
    <scope>NUCLEOTIDE SEQUENCE</scope>
    <source>
        <strain evidence="6">LA-IB0</strain>
        <tissue evidence="6">Leaf</tissue>
    </source>
</reference>
<dbReference type="InterPro" id="IPR050071">
    <property type="entry name" value="Dehydroquinate_synthase"/>
</dbReference>
<dbReference type="AlphaFoldDB" id="A0AAV6WX44"/>
<dbReference type="InterPro" id="IPR030960">
    <property type="entry name" value="DHQS/DOIS_N"/>
</dbReference>
<protein>
    <recommendedName>
        <fullName evidence="5">3-dehydroquinate synthase N-terminal domain-containing protein</fullName>
    </recommendedName>
</protein>
<dbReference type="GO" id="GO:0008652">
    <property type="term" value="P:amino acid biosynthetic process"/>
    <property type="evidence" value="ECO:0007669"/>
    <property type="project" value="UniProtKB-KW"/>
</dbReference>
<comment type="caution">
    <text evidence="6">The sequence shown here is derived from an EMBL/GenBank/DDBJ whole genome shotgun (WGS) entry which is preliminary data.</text>
</comment>
<keyword evidence="7" id="KW-1185">Reference proteome</keyword>
<evidence type="ECO:0000256" key="4">
    <source>
        <dbReference type="ARBA" id="ARBA00023239"/>
    </source>
</evidence>